<feature type="transmembrane region" description="Helical" evidence="6">
    <location>
        <begin position="222"/>
        <end position="244"/>
    </location>
</feature>
<keyword evidence="3 6" id="KW-0812">Transmembrane</keyword>
<name>A0A7K0K2U7_9ACTO</name>
<feature type="transmembrane region" description="Helical" evidence="6">
    <location>
        <begin position="256"/>
        <end position="276"/>
    </location>
</feature>
<evidence type="ECO:0000256" key="5">
    <source>
        <dbReference type="ARBA" id="ARBA00023136"/>
    </source>
</evidence>
<feature type="domain" description="Type II secretion system protein GspF" evidence="7">
    <location>
        <begin position="118"/>
        <end position="243"/>
    </location>
</feature>
<keyword evidence="4 6" id="KW-1133">Transmembrane helix</keyword>
<evidence type="ECO:0000313" key="9">
    <source>
        <dbReference type="Proteomes" id="UP000442535"/>
    </source>
</evidence>
<protein>
    <submittedName>
        <fullName evidence="8">Secretion system protein</fullName>
    </submittedName>
</protein>
<feature type="transmembrane region" description="Helical" evidence="6">
    <location>
        <begin position="81"/>
        <end position="98"/>
    </location>
</feature>
<dbReference type="AlphaFoldDB" id="A0A7K0K2U7"/>
<dbReference type="Proteomes" id="UP000442535">
    <property type="component" value="Unassembled WGS sequence"/>
</dbReference>
<accession>A0A7K0K2U7</accession>
<keyword evidence="9" id="KW-1185">Reference proteome</keyword>
<reference evidence="8 9" key="1">
    <citation type="submission" date="2019-08" db="EMBL/GenBank/DDBJ databases">
        <title>In-depth cultivation of the pig gut microbiome towards novel bacterial diversity and tailored functional studies.</title>
        <authorList>
            <person name="Wylensek D."/>
            <person name="Hitch T.C.A."/>
            <person name="Clavel T."/>
        </authorList>
    </citation>
    <scope>NUCLEOTIDE SEQUENCE [LARGE SCALE GENOMIC DNA]</scope>
    <source>
        <strain evidence="8 9">RF-GAM-744-WT-7</strain>
    </source>
</reference>
<keyword evidence="2" id="KW-1003">Cell membrane</keyword>
<keyword evidence="5 6" id="KW-0472">Membrane</keyword>
<evidence type="ECO:0000256" key="3">
    <source>
        <dbReference type="ARBA" id="ARBA00022692"/>
    </source>
</evidence>
<sequence length="290" mass="31538">MAELIPTLIAVIGAYLLVWTAPRRARSRDGWEKYWRNQQQKFLRWAAASETKLTLTRFLSISAAGGLAAGIALFLVTKLGVVAILGGIFASYLPYLSLNSKQAKLRASRGKHWPHLVDDLVSGVRAGLSLGETLLEVAAKVPPSMRAPFQRFVSDYRAIGNLDSSLALLKRELADPIGDRIIEALRLAAQVGGNDLVALLEDLGAMLRAEERTRAEILARQSWTVTGARLATAAPWIILAMLLFKGQTFEIYSTPTGSAILLTGAGISVVAYLLMLRLGRLDAVPRTMSE</sequence>
<dbReference type="PANTHER" id="PTHR35007">
    <property type="entry name" value="INTEGRAL MEMBRANE PROTEIN-RELATED"/>
    <property type="match status" value="1"/>
</dbReference>
<comment type="caution">
    <text evidence="8">The sequence shown here is derived from an EMBL/GenBank/DDBJ whole genome shotgun (WGS) entry which is preliminary data.</text>
</comment>
<dbReference type="Pfam" id="PF00482">
    <property type="entry name" value="T2SSF"/>
    <property type="match status" value="1"/>
</dbReference>
<proteinExistence type="predicted"/>
<evidence type="ECO:0000259" key="7">
    <source>
        <dbReference type="Pfam" id="PF00482"/>
    </source>
</evidence>
<evidence type="ECO:0000256" key="4">
    <source>
        <dbReference type="ARBA" id="ARBA00022989"/>
    </source>
</evidence>
<evidence type="ECO:0000313" key="8">
    <source>
        <dbReference type="EMBL" id="MST49380.1"/>
    </source>
</evidence>
<dbReference type="PANTHER" id="PTHR35007:SF3">
    <property type="entry name" value="POSSIBLE CONSERVED ALANINE RICH MEMBRANE PROTEIN"/>
    <property type="match status" value="1"/>
</dbReference>
<dbReference type="InterPro" id="IPR018076">
    <property type="entry name" value="T2SS_GspF_dom"/>
</dbReference>
<feature type="transmembrane region" description="Helical" evidence="6">
    <location>
        <begin position="54"/>
        <end position="75"/>
    </location>
</feature>
<evidence type="ECO:0000256" key="2">
    <source>
        <dbReference type="ARBA" id="ARBA00022475"/>
    </source>
</evidence>
<evidence type="ECO:0000256" key="6">
    <source>
        <dbReference type="SAM" id="Phobius"/>
    </source>
</evidence>
<evidence type="ECO:0000256" key="1">
    <source>
        <dbReference type="ARBA" id="ARBA00004651"/>
    </source>
</evidence>
<organism evidence="8 9">
    <name type="scientific">Mobiluncus porci</name>
    <dbReference type="NCBI Taxonomy" id="2652278"/>
    <lineage>
        <taxon>Bacteria</taxon>
        <taxon>Bacillati</taxon>
        <taxon>Actinomycetota</taxon>
        <taxon>Actinomycetes</taxon>
        <taxon>Actinomycetales</taxon>
        <taxon>Actinomycetaceae</taxon>
        <taxon>Mobiluncus</taxon>
    </lineage>
</organism>
<comment type="subcellular location">
    <subcellularLocation>
        <location evidence="1">Cell membrane</location>
        <topology evidence="1">Multi-pass membrane protein</topology>
    </subcellularLocation>
</comment>
<gene>
    <name evidence="8" type="ORF">FYJ63_03875</name>
</gene>
<dbReference type="GO" id="GO:0005886">
    <property type="term" value="C:plasma membrane"/>
    <property type="evidence" value="ECO:0007669"/>
    <property type="project" value="UniProtKB-SubCell"/>
</dbReference>
<feature type="transmembrane region" description="Helical" evidence="6">
    <location>
        <begin position="6"/>
        <end position="22"/>
    </location>
</feature>
<dbReference type="EMBL" id="VUMY01000005">
    <property type="protein sequence ID" value="MST49380.1"/>
    <property type="molecule type" value="Genomic_DNA"/>
</dbReference>